<dbReference type="EMBL" id="FOEE01000001">
    <property type="protein sequence ID" value="SEO39620.1"/>
    <property type="molecule type" value="Genomic_DNA"/>
</dbReference>
<feature type="region of interest" description="Disordered" evidence="1">
    <location>
        <begin position="1"/>
        <end position="28"/>
    </location>
</feature>
<dbReference type="RefSeq" id="WP_244524381.1">
    <property type="nucleotide sequence ID" value="NZ_FOEE01000001.1"/>
</dbReference>
<evidence type="ECO:0000313" key="4">
    <source>
        <dbReference type="Proteomes" id="UP000198960"/>
    </source>
</evidence>
<name>A0A1H8PCE2_9ACTN</name>
<dbReference type="Pfam" id="PF11361">
    <property type="entry name" value="DUF3159"/>
    <property type="match status" value="2"/>
</dbReference>
<dbReference type="AlphaFoldDB" id="A0A1H8PCE2"/>
<keyword evidence="2" id="KW-0812">Transmembrane</keyword>
<evidence type="ECO:0000256" key="2">
    <source>
        <dbReference type="SAM" id="Phobius"/>
    </source>
</evidence>
<organism evidence="3 4">
    <name type="scientific">Trujillonella endophytica</name>
    <dbReference type="NCBI Taxonomy" id="673521"/>
    <lineage>
        <taxon>Bacteria</taxon>
        <taxon>Bacillati</taxon>
        <taxon>Actinomycetota</taxon>
        <taxon>Actinomycetes</taxon>
        <taxon>Geodermatophilales</taxon>
        <taxon>Geodermatophilaceae</taxon>
        <taxon>Trujillonella</taxon>
    </lineage>
</organism>
<gene>
    <name evidence="3" type="ORF">SAMN05660991_00099</name>
</gene>
<accession>A0A1H8PCE2</accession>
<dbReference type="Proteomes" id="UP000198960">
    <property type="component" value="Unassembled WGS sequence"/>
</dbReference>
<keyword evidence="4" id="KW-1185">Reference proteome</keyword>
<dbReference type="STRING" id="673521.SAMN05660991_00099"/>
<feature type="transmembrane region" description="Helical" evidence="2">
    <location>
        <begin position="94"/>
        <end position="111"/>
    </location>
</feature>
<proteinExistence type="predicted"/>
<feature type="transmembrane region" description="Helical" evidence="2">
    <location>
        <begin position="210"/>
        <end position="234"/>
    </location>
</feature>
<evidence type="ECO:0000256" key="1">
    <source>
        <dbReference type="SAM" id="MobiDB-lite"/>
    </source>
</evidence>
<keyword evidence="2" id="KW-1133">Transmembrane helix</keyword>
<reference evidence="4" key="1">
    <citation type="submission" date="2016-10" db="EMBL/GenBank/DDBJ databases">
        <authorList>
            <person name="Varghese N."/>
            <person name="Submissions S."/>
        </authorList>
    </citation>
    <scope>NUCLEOTIDE SEQUENCE [LARGE SCALE GENOMIC DNA]</scope>
    <source>
        <strain evidence="4">DSM 45413</strain>
    </source>
</reference>
<protein>
    <recommendedName>
        <fullName evidence="5">DUF3159 domain-containing protein</fullName>
    </recommendedName>
</protein>
<sequence length="283" mass="30065">MTAEAGNDRPPGGATEEERSAADDGGSRTPVFDRHLVLDQLGGWRGMVDATLPTVAFIVANSLGGLRVGIWSALGAALLVFLLRMARRESIQQAVSGLFAVGVAVAIAAYSGQARDFYVVGIIRNVGIGLLLLGSVLVRWPLVGVIAEFLAPSHLGAMATTTAHPPGMRGRLHRASAVLQPAERDPDTGTRAADPAAECHWRDDRRLVRAYGWLTVLWGAVFLLRAAITGPLYFLSEDDDATALGVVSLLLGIPVTVVELAVTLWVIARLHRHRAPALPPRAA</sequence>
<feature type="transmembrane region" description="Helical" evidence="2">
    <location>
        <begin position="117"/>
        <end position="138"/>
    </location>
</feature>
<evidence type="ECO:0000313" key="3">
    <source>
        <dbReference type="EMBL" id="SEO39620.1"/>
    </source>
</evidence>
<feature type="compositionally biased region" description="Basic and acidic residues" evidence="1">
    <location>
        <begin position="16"/>
        <end position="28"/>
    </location>
</feature>
<evidence type="ECO:0008006" key="5">
    <source>
        <dbReference type="Google" id="ProtNLM"/>
    </source>
</evidence>
<feature type="transmembrane region" description="Helical" evidence="2">
    <location>
        <begin position="55"/>
        <end position="82"/>
    </location>
</feature>
<keyword evidence="2" id="KW-0472">Membrane</keyword>
<feature type="transmembrane region" description="Helical" evidence="2">
    <location>
        <begin position="246"/>
        <end position="268"/>
    </location>
</feature>
<dbReference type="InterPro" id="IPR016566">
    <property type="entry name" value="UCP010219"/>
</dbReference>